<reference evidence="3 4" key="1">
    <citation type="submission" date="2020-11" db="EMBL/GenBank/DDBJ databases">
        <title>Carbohydrate-dependent, anaerobic sulfur respiration: A novel catabolism in halophilic archaea.</title>
        <authorList>
            <person name="Sorokin D.Y."/>
            <person name="Messina E."/>
            <person name="Smedile F."/>
            <person name="La Cono V."/>
            <person name="Hallsworth J.E."/>
            <person name="Yakimov M.M."/>
        </authorList>
    </citation>
    <scope>NUCLEOTIDE SEQUENCE</scope>
    <source>
        <strain evidence="3">HSR-Bgl</strain>
        <strain evidence="2 4">HSR12-2</strain>
    </source>
</reference>
<feature type="transmembrane region" description="Helical" evidence="1">
    <location>
        <begin position="16"/>
        <end position="35"/>
    </location>
</feature>
<accession>A0A897NN95</accession>
<dbReference type="RefSeq" id="WP_229109520.1">
    <property type="nucleotide sequence ID" value="NZ_CP064788.1"/>
</dbReference>
<keyword evidence="1" id="KW-0812">Transmembrane</keyword>
<evidence type="ECO:0000256" key="1">
    <source>
        <dbReference type="SAM" id="Phobius"/>
    </source>
</evidence>
<dbReference type="GeneID" id="68861442"/>
<dbReference type="KEGG" id="hds:HSR122_2037"/>
<keyword evidence="4" id="KW-1185">Reference proteome</keyword>
<dbReference type="Pfam" id="PF25258">
    <property type="entry name" value="DUF7859"/>
    <property type="match status" value="1"/>
</dbReference>
<keyword evidence="1" id="KW-1133">Transmembrane helix</keyword>
<evidence type="ECO:0000313" key="4">
    <source>
        <dbReference type="Proteomes" id="UP000662973"/>
    </source>
</evidence>
<dbReference type="EMBL" id="CP064789">
    <property type="protein sequence ID" value="QSG12319.1"/>
    <property type="molecule type" value="Genomic_DNA"/>
</dbReference>
<dbReference type="AlphaFoldDB" id="A0A897NN95"/>
<gene>
    <name evidence="3" type="ORF">HSBGL_1908</name>
    <name evidence="2" type="ORF">HSR122_2037</name>
</gene>
<evidence type="ECO:0000313" key="3">
    <source>
        <dbReference type="EMBL" id="QSG12319.1"/>
    </source>
</evidence>
<accession>A0A897N9F2</accession>
<name>A0A897NN95_9EURY</name>
<keyword evidence="1" id="KW-0472">Membrane</keyword>
<dbReference type="Proteomes" id="UP000662973">
    <property type="component" value="Chromosome"/>
</dbReference>
<protein>
    <submittedName>
        <fullName evidence="3">Uncharacterized protein</fullName>
    </submittedName>
</protein>
<dbReference type="Proteomes" id="UP000663305">
    <property type="component" value="Chromosome"/>
</dbReference>
<dbReference type="InterPro" id="IPR057181">
    <property type="entry name" value="DUF7859"/>
</dbReference>
<proteinExistence type="predicted"/>
<organism evidence="3 5">
    <name type="scientific">Halapricum desulfuricans</name>
    <dbReference type="NCBI Taxonomy" id="2841257"/>
    <lineage>
        <taxon>Archaea</taxon>
        <taxon>Methanobacteriati</taxon>
        <taxon>Methanobacteriota</taxon>
        <taxon>Stenosarchaea group</taxon>
        <taxon>Halobacteria</taxon>
        <taxon>Halobacteriales</taxon>
        <taxon>Haloarculaceae</taxon>
        <taxon>Halapricum</taxon>
    </lineage>
</organism>
<sequence length="53" mass="6055">MVHPLVSVFGFEVDPVLVAIVAVLLGFVFFVYLFLRRTVTGFQEGVEQARRER</sequence>
<evidence type="ECO:0000313" key="5">
    <source>
        <dbReference type="Proteomes" id="UP000663305"/>
    </source>
</evidence>
<evidence type="ECO:0000313" key="2">
    <source>
        <dbReference type="EMBL" id="QSG09422.1"/>
    </source>
</evidence>
<dbReference type="EMBL" id="CP064788">
    <property type="protein sequence ID" value="QSG09422.1"/>
    <property type="molecule type" value="Genomic_DNA"/>
</dbReference>